<dbReference type="NCBIfam" id="TIGR01538">
    <property type="entry name" value="portal_SPP1"/>
    <property type="match status" value="1"/>
</dbReference>
<organism evidence="1 2">
    <name type="scientific">Paraclostridium bifermentans ATCC 638 = DSM 14991</name>
    <dbReference type="NCBI Taxonomy" id="1233171"/>
    <lineage>
        <taxon>Bacteria</taxon>
        <taxon>Bacillati</taxon>
        <taxon>Bacillota</taxon>
        <taxon>Clostridia</taxon>
        <taxon>Peptostreptococcales</taxon>
        <taxon>Peptostreptococcaceae</taxon>
        <taxon>Paraclostridium</taxon>
    </lineage>
</organism>
<dbReference type="GeneID" id="67472551"/>
<dbReference type="PATRIC" id="fig|1233171.3.peg.1595"/>
<dbReference type="InterPro" id="IPR006428">
    <property type="entry name" value="Portal_SPP1-type"/>
</dbReference>
<name>T4VNQ0_PARBF</name>
<proteinExistence type="predicted"/>
<protein>
    <submittedName>
        <fullName evidence="1">Phage portal protein, SPP1 family</fullName>
    </submittedName>
</protein>
<gene>
    <name evidence="1" type="ORF">C672_1704</name>
</gene>
<dbReference type="InterPro" id="IPR021145">
    <property type="entry name" value="Portal_protein_SPP1_Gp6-like"/>
</dbReference>
<dbReference type="Proteomes" id="UP000015688">
    <property type="component" value="Unassembled WGS sequence"/>
</dbReference>
<dbReference type="EMBL" id="AVNC01000015">
    <property type="protein sequence ID" value="EQK42760.1"/>
    <property type="molecule type" value="Genomic_DNA"/>
</dbReference>
<evidence type="ECO:0000313" key="1">
    <source>
        <dbReference type="EMBL" id="EQK42760.1"/>
    </source>
</evidence>
<dbReference type="RefSeq" id="WP_021432874.1">
    <property type="nucleotide sequence ID" value="NZ_AVNC01000015.1"/>
</dbReference>
<evidence type="ECO:0000313" key="2">
    <source>
        <dbReference type="Proteomes" id="UP000015688"/>
    </source>
</evidence>
<reference evidence="1 2" key="1">
    <citation type="submission" date="2013-06" db="EMBL/GenBank/DDBJ databases">
        <authorList>
            <person name="Walk S."/>
            <person name="Aronoff D."/>
            <person name="Young V.Y."/>
            <person name="Marsh J."/>
            <person name="Harrison L."/>
            <person name="Daugherty S.C."/>
            <person name="Shefchek K.A."/>
            <person name="Hine E.E."/>
            <person name="Tallon L.J."/>
            <person name="Sadzewicz L.K."/>
            <person name="Rasko D.A."/>
        </authorList>
    </citation>
    <scope>NUCLEOTIDE SEQUENCE [LARGE SCALE GENOMIC DNA]</scope>
    <source>
        <strain evidence="1 2">ATCC 638</strain>
    </source>
</reference>
<sequence>MKLEKIKKIIANDKNRVEKILSEKKYYKVENDILDTGVRPKDAGNDPLRNADNRIAHNFHQLLVDEKASYMFTYPVIFDVENDKDINAKVNKTLGDDFNRKSKNLCIEASNTGSSWLHYWISNSSELKKEFKYELVNTEEIIPIYDNGLERTLEAVIRYYAVLEDVEDKIENQKFYYIEYWTKDTMERWKFKDSYAGDEVIEEPKSIKHPFGSVPFIEFANNLLKTSDLSKYKALIDLYDKVKSGFANDLEDIQQIIYILENYGGENLGEFLGDLKRYKAVKTENDGSGGGGGVKTLQIEIPVEARKVILEMLKKQIYESGQGLQQDVESVGNASGVALKFFYRKLELKSGLLETEFKSSYNKLVKAILKFLSIDENKNISQTWTRNMISNDLENAQIAQISKGVIPDELIWRNHPWADNPEEVEKMFKKQNKRMIDDYSDLGNDDE</sequence>
<dbReference type="AlphaFoldDB" id="T4VNQ0"/>
<dbReference type="Pfam" id="PF05133">
    <property type="entry name" value="SPP1_portal"/>
    <property type="match status" value="1"/>
</dbReference>
<accession>T4VNQ0</accession>
<comment type="caution">
    <text evidence="1">The sequence shown here is derived from an EMBL/GenBank/DDBJ whole genome shotgun (WGS) entry which is preliminary data.</text>
</comment>